<gene>
    <name evidence="3" type="ORF">MNODULE_08930</name>
</gene>
<dbReference type="EMBL" id="VTOW01000001">
    <property type="protein sequence ID" value="NKE70861.1"/>
    <property type="molecule type" value="Genomic_DNA"/>
</dbReference>
<evidence type="ECO:0000313" key="4">
    <source>
        <dbReference type="Proteomes" id="UP000534783"/>
    </source>
</evidence>
<keyword evidence="2" id="KW-0732">Signal</keyword>
<feature type="chain" id="PRO_5031565055" description="DUF4382 domain-containing protein" evidence="2">
    <location>
        <begin position="19"/>
        <end position="366"/>
    </location>
</feature>
<feature type="region of interest" description="Disordered" evidence="1">
    <location>
        <begin position="322"/>
        <end position="366"/>
    </location>
</feature>
<evidence type="ECO:0000256" key="2">
    <source>
        <dbReference type="SAM" id="SignalP"/>
    </source>
</evidence>
<proteinExistence type="predicted"/>
<dbReference type="Proteomes" id="UP000534783">
    <property type="component" value="Unassembled WGS sequence"/>
</dbReference>
<comment type="caution">
    <text evidence="3">The sequence shown here is derived from an EMBL/GenBank/DDBJ whole genome shotgun (WGS) entry which is preliminary data.</text>
</comment>
<dbReference type="RefSeq" id="WP_168059093.1">
    <property type="nucleotide sequence ID" value="NZ_VTOW01000001.1"/>
</dbReference>
<keyword evidence="4" id="KW-1185">Reference proteome</keyword>
<evidence type="ECO:0008006" key="5">
    <source>
        <dbReference type="Google" id="ProtNLM"/>
    </source>
</evidence>
<feature type="compositionally biased region" description="Polar residues" evidence="1">
    <location>
        <begin position="326"/>
        <end position="338"/>
    </location>
</feature>
<organism evidence="3 4">
    <name type="scientific">Candidatus Manganitrophus noduliformans</name>
    <dbReference type="NCBI Taxonomy" id="2606439"/>
    <lineage>
        <taxon>Bacteria</taxon>
        <taxon>Pseudomonadati</taxon>
        <taxon>Nitrospirota</taxon>
        <taxon>Nitrospiria</taxon>
        <taxon>Candidatus Troglogloeales</taxon>
        <taxon>Candidatus Manganitrophaceae</taxon>
        <taxon>Candidatus Manganitrophus</taxon>
    </lineage>
</organism>
<reference evidence="3 4" key="1">
    <citation type="journal article" date="2020" name="Nature">
        <title>Bacterial chemolithoautotrophy via manganese oxidation.</title>
        <authorList>
            <person name="Yu H."/>
            <person name="Leadbetter J.R."/>
        </authorList>
    </citation>
    <scope>NUCLEOTIDE SEQUENCE [LARGE SCALE GENOMIC DNA]</scope>
    <source>
        <strain evidence="3 4">Mn-1</strain>
    </source>
</reference>
<evidence type="ECO:0000256" key="1">
    <source>
        <dbReference type="SAM" id="MobiDB-lite"/>
    </source>
</evidence>
<protein>
    <recommendedName>
        <fullName evidence="5">DUF4382 domain-containing protein</fullName>
    </recommendedName>
</protein>
<accession>A0A7X6DP88</accession>
<dbReference type="PROSITE" id="PS51257">
    <property type="entry name" value="PROKAR_LIPOPROTEIN"/>
    <property type="match status" value="1"/>
</dbReference>
<dbReference type="AlphaFoldDB" id="A0A7X6DP88"/>
<evidence type="ECO:0000313" key="3">
    <source>
        <dbReference type="EMBL" id="NKE70861.1"/>
    </source>
</evidence>
<name>A0A7X6DP88_9BACT</name>
<sequence>MKNVLRAWLLITIGLTFAACGGGGEGGSDGSGGGAGNPTLGILSIQKLGATAIPNASVSSKPVFASNLFGKGWRLGPRQAFAQAAPCVSDAPTSFVVSGGKVWINQAYAIVDEVEFNREPSTATSPEFGPFALDLTNTDANVGEAITVDVPEGNYSSVKYRIKRIEDDLNQPIKNVADVGVFRGKLVGEPKRRPSIWIEGVIGVGSDAQGFSSCREFIFVADHRWEVRVPFQSISAGSTASNAVLLFDLEAAFTAGMAASGATAQSLAGEVGGGNEDNMGAQYLDGRTKDEDHGTPIAKAITAALPGNVKVFSQSVAAPRGFDDNPSVSDLVNSTAPAGTTVIDDSANRVSGDDNPSVSDLAETAG</sequence>
<feature type="signal peptide" evidence="2">
    <location>
        <begin position="1"/>
        <end position="18"/>
    </location>
</feature>